<sequence>MDIIEKLQDKNNTAAYRFLLELEAASAKSDELYSYFEKYLELLSHRSSFVRVRGFRMCCAQAQWDSKNKLEHHIDELLTILDDDKPTAVRQCLSALHTAILYKPDLCGRIEEKLRTLNLDKYKESMRPLIENDMEELRKTFV</sequence>
<protein>
    <recommendedName>
        <fullName evidence="3">SufBD protein</fullName>
    </recommendedName>
</protein>
<accession>A0A4R2L576</accession>
<dbReference type="EMBL" id="SLXA01000022">
    <property type="protein sequence ID" value="TCO81818.1"/>
    <property type="molecule type" value="Genomic_DNA"/>
</dbReference>
<comment type="caution">
    <text evidence="1">The sequence shown here is derived from an EMBL/GenBank/DDBJ whole genome shotgun (WGS) entry which is preliminary data.</text>
</comment>
<dbReference type="Proteomes" id="UP000295711">
    <property type="component" value="Unassembled WGS sequence"/>
</dbReference>
<dbReference type="SUPFAM" id="SSF48371">
    <property type="entry name" value="ARM repeat"/>
    <property type="match status" value="1"/>
</dbReference>
<organism evidence="1 2">
    <name type="scientific">Frisingicoccus caecimuris</name>
    <dbReference type="NCBI Taxonomy" id="1796636"/>
    <lineage>
        <taxon>Bacteria</taxon>
        <taxon>Bacillati</taxon>
        <taxon>Bacillota</taxon>
        <taxon>Clostridia</taxon>
        <taxon>Lachnospirales</taxon>
        <taxon>Lachnospiraceae</taxon>
        <taxon>Frisingicoccus</taxon>
    </lineage>
</organism>
<keyword evidence="2" id="KW-1185">Reference proteome</keyword>
<evidence type="ECO:0008006" key="3">
    <source>
        <dbReference type="Google" id="ProtNLM"/>
    </source>
</evidence>
<reference evidence="1 2" key="1">
    <citation type="submission" date="2019-03" db="EMBL/GenBank/DDBJ databases">
        <title>Genomic Encyclopedia of Type Strains, Phase IV (KMG-IV): sequencing the most valuable type-strain genomes for metagenomic binning, comparative biology and taxonomic classification.</title>
        <authorList>
            <person name="Goeker M."/>
        </authorList>
    </citation>
    <scope>NUCLEOTIDE SEQUENCE [LARGE SCALE GENOMIC DNA]</scope>
    <source>
        <strain evidence="1 2">DSM 28559</strain>
    </source>
</reference>
<proteinExistence type="predicted"/>
<gene>
    <name evidence="1" type="ORF">EV212_12216</name>
</gene>
<dbReference type="OrthoDB" id="1951221at2"/>
<dbReference type="AlphaFoldDB" id="A0A4R2L576"/>
<name>A0A4R2L576_9FIRM</name>
<evidence type="ECO:0000313" key="2">
    <source>
        <dbReference type="Proteomes" id="UP000295711"/>
    </source>
</evidence>
<evidence type="ECO:0000313" key="1">
    <source>
        <dbReference type="EMBL" id="TCO81818.1"/>
    </source>
</evidence>
<dbReference type="RefSeq" id="WP_132094381.1">
    <property type="nucleotide sequence ID" value="NZ_JANKAQ010000022.1"/>
</dbReference>
<dbReference type="InterPro" id="IPR016024">
    <property type="entry name" value="ARM-type_fold"/>
</dbReference>